<dbReference type="InterPro" id="IPR006620">
    <property type="entry name" value="Pro_4_hyd_alph"/>
</dbReference>
<keyword evidence="2" id="KW-0479">Metal-binding</keyword>
<dbReference type="SMART" id="SM00702">
    <property type="entry name" value="P4Hc"/>
    <property type="match status" value="1"/>
</dbReference>
<comment type="cofactor">
    <cofactor evidence="1">
        <name>L-ascorbate</name>
        <dbReference type="ChEBI" id="CHEBI:38290"/>
    </cofactor>
</comment>
<evidence type="ECO:0000256" key="1">
    <source>
        <dbReference type="ARBA" id="ARBA00001961"/>
    </source>
</evidence>
<evidence type="ECO:0000313" key="7">
    <source>
        <dbReference type="EMBL" id="KAG5189460.1"/>
    </source>
</evidence>
<evidence type="ECO:0000256" key="3">
    <source>
        <dbReference type="ARBA" id="ARBA00022964"/>
    </source>
</evidence>
<sequence>MVCGAAAGETATTDTFEALQRNAPPWWDVVITSDAAAAKQQVEEAWTLLQAWLQHEHAVDLSRFSPPLNTITFAKIAGGLERCLVPLQLESPLVAYAQSLLTADSTVKIAALRALAPVLPPELHLPSDAQGPVLMQASERRVALLAQVAADPAQSPFPPLSALALLPRSAPRAPHACCPNAQLEGCWDARSGQLRAQLVALRSIVAGDALTVPRVSVAQPSWRQRRADLRASLGDAAYECACARCAVESRTVDASALPPHDTLALANQALEEGRCAAALELYRAAAESAAAAPAAQKGVQGDALHGVGVALLGCGRWADAHRAWQAGFALAPEHAALAAQAAKDAAYAAASAGDSGGGSASVVTEGVGCVWENFDGGVFLTREPVLSGEECAWAVETAEAHAQEHKGWTTSRHYAVPTTDLPVHAVPALRAWFCALLRERLFPLLSAQFAPRARAAHSWHVHDAFVVRYSHAAQRHLPLHADQSTHSLTVALNGAGAFEGGGTYFQHLDSALRTEAGHVLSFKGDLIHGGDPITEGTRYIIAAFLYLDEQDASGCSNKQGPLAGQDKAMQVSVNWKEDAGSAFSFGFGDAS</sequence>
<reference evidence="7" key="1">
    <citation type="submission" date="2021-02" db="EMBL/GenBank/DDBJ databases">
        <title>First Annotated Genome of the Yellow-green Alga Tribonema minus.</title>
        <authorList>
            <person name="Mahan K.M."/>
        </authorList>
    </citation>
    <scope>NUCLEOTIDE SEQUENCE</scope>
    <source>
        <strain evidence="7">UTEX B ZZ1240</strain>
    </source>
</reference>
<dbReference type="Gene3D" id="2.60.120.620">
    <property type="entry name" value="q2cbj1_9rhob like domain"/>
    <property type="match status" value="1"/>
</dbReference>
<dbReference type="GO" id="GO:0031418">
    <property type="term" value="F:L-ascorbic acid binding"/>
    <property type="evidence" value="ECO:0007669"/>
    <property type="project" value="InterPro"/>
</dbReference>
<evidence type="ECO:0000256" key="2">
    <source>
        <dbReference type="ARBA" id="ARBA00022723"/>
    </source>
</evidence>
<feature type="domain" description="Fe2OG dioxygenase" evidence="6">
    <location>
        <begin position="460"/>
        <end position="547"/>
    </location>
</feature>
<dbReference type="GO" id="GO:0005506">
    <property type="term" value="F:iron ion binding"/>
    <property type="evidence" value="ECO:0007669"/>
    <property type="project" value="InterPro"/>
</dbReference>
<dbReference type="InterPro" id="IPR005123">
    <property type="entry name" value="Oxoglu/Fe-dep_dioxygenase_dom"/>
</dbReference>
<proteinExistence type="predicted"/>
<evidence type="ECO:0000313" key="8">
    <source>
        <dbReference type="Proteomes" id="UP000664859"/>
    </source>
</evidence>
<keyword evidence="3" id="KW-0223">Dioxygenase</keyword>
<comment type="caution">
    <text evidence="7">The sequence shown here is derived from an EMBL/GenBank/DDBJ whole genome shotgun (WGS) entry which is preliminary data.</text>
</comment>
<dbReference type="GO" id="GO:0051213">
    <property type="term" value="F:dioxygenase activity"/>
    <property type="evidence" value="ECO:0007669"/>
    <property type="project" value="UniProtKB-KW"/>
</dbReference>
<dbReference type="InterPro" id="IPR046341">
    <property type="entry name" value="SET_dom_sf"/>
</dbReference>
<dbReference type="GO" id="GO:0016705">
    <property type="term" value="F:oxidoreductase activity, acting on paired donors, with incorporation or reduction of molecular oxygen"/>
    <property type="evidence" value="ECO:0007669"/>
    <property type="project" value="InterPro"/>
</dbReference>
<dbReference type="OrthoDB" id="69177at2759"/>
<dbReference type="AlphaFoldDB" id="A0A836CK11"/>
<dbReference type="PROSITE" id="PS51471">
    <property type="entry name" value="FE2OG_OXY"/>
    <property type="match status" value="1"/>
</dbReference>
<dbReference type="Proteomes" id="UP000664859">
    <property type="component" value="Unassembled WGS sequence"/>
</dbReference>
<dbReference type="EMBL" id="JAFCMP010000050">
    <property type="protein sequence ID" value="KAG5189460.1"/>
    <property type="molecule type" value="Genomic_DNA"/>
</dbReference>
<dbReference type="Gene3D" id="2.170.270.10">
    <property type="entry name" value="SET domain"/>
    <property type="match status" value="1"/>
</dbReference>
<organism evidence="7 8">
    <name type="scientific">Tribonema minus</name>
    <dbReference type="NCBI Taxonomy" id="303371"/>
    <lineage>
        <taxon>Eukaryota</taxon>
        <taxon>Sar</taxon>
        <taxon>Stramenopiles</taxon>
        <taxon>Ochrophyta</taxon>
        <taxon>PX clade</taxon>
        <taxon>Xanthophyceae</taxon>
        <taxon>Tribonematales</taxon>
        <taxon>Tribonemataceae</taxon>
        <taxon>Tribonema</taxon>
    </lineage>
</organism>
<keyword evidence="5" id="KW-0408">Iron</keyword>
<evidence type="ECO:0000259" key="6">
    <source>
        <dbReference type="PROSITE" id="PS51471"/>
    </source>
</evidence>
<evidence type="ECO:0000256" key="4">
    <source>
        <dbReference type="ARBA" id="ARBA00023002"/>
    </source>
</evidence>
<gene>
    <name evidence="7" type="ORF">JKP88DRAFT_206182</name>
</gene>
<evidence type="ECO:0000256" key="5">
    <source>
        <dbReference type="ARBA" id="ARBA00023004"/>
    </source>
</evidence>
<keyword evidence="8" id="KW-1185">Reference proteome</keyword>
<name>A0A836CK11_9STRA</name>
<protein>
    <recommendedName>
        <fullName evidence="6">Fe2OG dioxygenase domain-containing protein</fullName>
    </recommendedName>
</protein>
<keyword evidence="4" id="KW-0560">Oxidoreductase</keyword>
<accession>A0A836CK11</accession>